<evidence type="ECO:0000256" key="1">
    <source>
        <dbReference type="ARBA" id="ARBA00007689"/>
    </source>
</evidence>
<keyword evidence="4" id="KW-1185">Reference proteome</keyword>
<feature type="domain" description="YCII-related" evidence="2">
    <location>
        <begin position="1"/>
        <end position="93"/>
    </location>
</feature>
<comment type="similarity">
    <text evidence="1">Belongs to the YciI family.</text>
</comment>
<dbReference type="EMBL" id="QLYX01000003">
    <property type="protein sequence ID" value="RAY15883.1"/>
    <property type="molecule type" value="Genomic_DNA"/>
</dbReference>
<organism evidence="3 4">
    <name type="scientific">Actinomadura craniellae</name>
    <dbReference type="NCBI Taxonomy" id="2231787"/>
    <lineage>
        <taxon>Bacteria</taxon>
        <taxon>Bacillati</taxon>
        <taxon>Actinomycetota</taxon>
        <taxon>Actinomycetes</taxon>
        <taxon>Streptosporangiales</taxon>
        <taxon>Thermomonosporaceae</taxon>
        <taxon>Actinomadura</taxon>
    </lineage>
</organism>
<dbReference type="InterPro" id="IPR005545">
    <property type="entry name" value="YCII"/>
</dbReference>
<dbReference type="InterPro" id="IPR011008">
    <property type="entry name" value="Dimeric_a/b-barrel"/>
</dbReference>
<dbReference type="Gene3D" id="3.30.70.1060">
    <property type="entry name" value="Dimeric alpha+beta barrel"/>
    <property type="match status" value="1"/>
</dbReference>
<evidence type="ECO:0000313" key="3">
    <source>
        <dbReference type="EMBL" id="RAY15883.1"/>
    </source>
</evidence>
<proteinExistence type="inferred from homology"/>
<dbReference type="OrthoDB" id="668782at2"/>
<dbReference type="AlphaFoldDB" id="A0A365HC91"/>
<reference evidence="3 4" key="1">
    <citation type="submission" date="2018-06" db="EMBL/GenBank/DDBJ databases">
        <title>Actinomadura craniellae sp. nov. isolated from marine sponge Craniella sp.</title>
        <authorList>
            <person name="Li L."/>
            <person name="Xu Q.H."/>
            <person name="Lin H.W."/>
            <person name="Lu Y.H."/>
        </authorList>
    </citation>
    <scope>NUCLEOTIDE SEQUENCE [LARGE SCALE GENOMIC DNA]</scope>
    <source>
        <strain evidence="3 4">LHW63021</strain>
    </source>
</reference>
<protein>
    <recommendedName>
        <fullName evidence="2">YCII-related domain-containing protein</fullName>
    </recommendedName>
</protein>
<evidence type="ECO:0000259" key="2">
    <source>
        <dbReference type="Pfam" id="PF03795"/>
    </source>
</evidence>
<dbReference type="Proteomes" id="UP000251891">
    <property type="component" value="Unassembled WGS sequence"/>
</dbReference>
<dbReference type="RefSeq" id="WP_111864684.1">
    <property type="nucleotide sequence ID" value="NZ_QLYX01000003.1"/>
</dbReference>
<sequence length="126" mass="13562">MRYLLLLKTEENPGLGAPPQELMDAIARHGEAEAKSGRLLDTGGLAPTAMSARVRLAGGKLTTTDGPFTEAKEVIASYAMFDVGSQEEAIELATTFMELHKIHWPGWEGESEVRQVFGPADFASDG</sequence>
<dbReference type="PANTHER" id="PTHR35174:SF1">
    <property type="entry name" value="BLL0086 PROTEIN"/>
    <property type="match status" value="1"/>
</dbReference>
<dbReference type="PANTHER" id="PTHR35174">
    <property type="entry name" value="BLL7171 PROTEIN-RELATED"/>
    <property type="match status" value="1"/>
</dbReference>
<name>A0A365HC91_9ACTN</name>
<dbReference type="Pfam" id="PF03795">
    <property type="entry name" value="YCII"/>
    <property type="match status" value="1"/>
</dbReference>
<accession>A0A365HC91</accession>
<dbReference type="SUPFAM" id="SSF54909">
    <property type="entry name" value="Dimeric alpha+beta barrel"/>
    <property type="match status" value="1"/>
</dbReference>
<comment type="caution">
    <text evidence="3">The sequence shown here is derived from an EMBL/GenBank/DDBJ whole genome shotgun (WGS) entry which is preliminary data.</text>
</comment>
<gene>
    <name evidence="3" type="ORF">DPM19_08995</name>
</gene>
<evidence type="ECO:0000313" key="4">
    <source>
        <dbReference type="Proteomes" id="UP000251891"/>
    </source>
</evidence>